<dbReference type="EMBL" id="BMFH01000001">
    <property type="protein sequence ID" value="GGD44285.1"/>
    <property type="molecule type" value="Genomic_DNA"/>
</dbReference>
<accession>A0ABQ1QSR0</accession>
<organism evidence="1 2">
    <name type="scientific">Muriicola marianensis</name>
    <dbReference type="NCBI Taxonomy" id="1324801"/>
    <lineage>
        <taxon>Bacteria</taxon>
        <taxon>Pseudomonadati</taxon>
        <taxon>Bacteroidota</taxon>
        <taxon>Flavobacteriia</taxon>
        <taxon>Flavobacteriales</taxon>
        <taxon>Flavobacteriaceae</taxon>
        <taxon>Muriicola</taxon>
    </lineage>
</organism>
<comment type="caution">
    <text evidence="1">The sequence shown here is derived from an EMBL/GenBank/DDBJ whole genome shotgun (WGS) entry which is preliminary data.</text>
</comment>
<dbReference type="Proteomes" id="UP000625780">
    <property type="component" value="Unassembled WGS sequence"/>
</dbReference>
<reference evidence="2" key="1">
    <citation type="journal article" date="2019" name="Int. J. Syst. Evol. Microbiol.">
        <title>The Global Catalogue of Microorganisms (GCM) 10K type strain sequencing project: providing services to taxonomists for standard genome sequencing and annotation.</title>
        <authorList>
            <consortium name="The Broad Institute Genomics Platform"/>
            <consortium name="The Broad Institute Genome Sequencing Center for Infectious Disease"/>
            <person name="Wu L."/>
            <person name="Ma J."/>
        </authorList>
    </citation>
    <scope>NUCLEOTIDE SEQUENCE [LARGE SCALE GENOMIC DNA]</scope>
    <source>
        <strain evidence="2">CGMCC 1.12606</strain>
    </source>
</reference>
<gene>
    <name evidence="1" type="ORF">GCM10011361_09100</name>
</gene>
<sequence>MVVGKYLTKVRKNLQKENSFSIRYRHKKKGVSEPYGIRNQGSVVATIADHITDDGRADVGFA</sequence>
<evidence type="ECO:0000313" key="1">
    <source>
        <dbReference type="EMBL" id="GGD44285.1"/>
    </source>
</evidence>
<name>A0ABQ1QSR0_9FLAO</name>
<evidence type="ECO:0000313" key="2">
    <source>
        <dbReference type="Proteomes" id="UP000625780"/>
    </source>
</evidence>
<keyword evidence="2" id="KW-1185">Reference proteome</keyword>
<protein>
    <submittedName>
        <fullName evidence="1">Uncharacterized protein</fullName>
    </submittedName>
</protein>
<proteinExistence type="predicted"/>